<protein>
    <submittedName>
        <fullName evidence="4">Secreted protein</fullName>
    </submittedName>
</protein>
<dbReference type="AlphaFoldDB" id="A0A9W9NNQ4"/>
<feature type="signal peptide" evidence="2">
    <location>
        <begin position="1"/>
        <end position="21"/>
    </location>
</feature>
<comment type="caution">
    <text evidence="4">The sequence shown here is derived from an EMBL/GenBank/DDBJ whole genome shotgun (WGS) entry which is preliminary data.</text>
</comment>
<dbReference type="PANTHER" id="PTHR24094:SF15">
    <property type="entry name" value="AMP-DEPENDENT SYNTHETASE_LIGASE DOMAIN-CONTAINING PROTEIN-RELATED"/>
    <property type="match status" value="1"/>
</dbReference>
<reference evidence="4" key="2">
    <citation type="journal article" date="2023" name="IMA Fungus">
        <title>Comparative genomic study of the Penicillium genus elucidates a diverse pangenome and 15 lateral gene transfer events.</title>
        <authorList>
            <person name="Petersen C."/>
            <person name="Sorensen T."/>
            <person name="Nielsen M.R."/>
            <person name="Sondergaard T.E."/>
            <person name="Sorensen J.L."/>
            <person name="Fitzpatrick D.A."/>
            <person name="Frisvad J.C."/>
            <person name="Nielsen K.L."/>
        </authorList>
    </citation>
    <scope>NUCLEOTIDE SEQUENCE</scope>
    <source>
        <strain evidence="4">IBT 19713</strain>
    </source>
</reference>
<dbReference type="Pfam" id="PF07510">
    <property type="entry name" value="GmrSD_C"/>
    <property type="match status" value="1"/>
</dbReference>
<reference evidence="4" key="1">
    <citation type="submission" date="2022-11" db="EMBL/GenBank/DDBJ databases">
        <authorList>
            <person name="Petersen C."/>
        </authorList>
    </citation>
    <scope>NUCLEOTIDE SEQUENCE</scope>
    <source>
        <strain evidence="4">IBT 19713</strain>
    </source>
</reference>
<accession>A0A9W9NNQ4</accession>
<dbReference type="GeneID" id="83204401"/>
<feature type="compositionally biased region" description="Polar residues" evidence="1">
    <location>
        <begin position="141"/>
        <end position="153"/>
    </location>
</feature>
<dbReference type="EMBL" id="JAPQKS010000006">
    <property type="protein sequence ID" value="KAJ5223260.1"/>
    <property type="molecule type" value="Genomic_DNA"/>
</dbReference>
<name>A0A9W9NNQ4_9EURO</name>
<proteinExistence type="predicted"/>
<evidence type="ECO:0000259" key="3">
    <source>
        <dbReference type="Pfam" id="PF07510"/>
    </source>
</evidence>
<evidence type="ECO:0000313" key="5">
    <source>
        <dbReference type="Proteomes" id="UP001150941"/>
    </source>
</evidence>
<dbReference type="RefSeq" id="XP_058327443.1">
    <property type="nucleotide sequence ID" value="XM_058477098.1"/>
</dbReference>
<dbReference type="OrthoDB" id="3162605at2759"/>
<feature type="region of interest" description="Disordered" evidence="1">
    <location>
        <begin position="141"/>
        <end position="162"/>
    </location>
</feature>
<organism evidence="4 5">
    <name type="scientific">Penicillium chermesinum</name>
    <dbReference type="NCBI Taxonomy" id="63820"/>
    <lineage>
        <taxon>Eukaryota</taxon>
        <taxon>Fungi</taxon>
        <taxon>Dikarya</taxon>
        <taxon>Ascomycota</taxon>
        <taxon>Pezizomycotina</taxon>
        <taxon>Eurotiomycetes</taxon>
        <taxon>Eurotiomycetidae</taxon>
        <taxon>Eurotiales</taxon>
        <taxon>Aspergillaceae</taxon>
        <taxon>Penicillium</taxon>
    </lineage>
</organism>
<keyword evidence="2" id="KW-0732">Signal</keyword>
<gene>
    <name evidence="4" type="ORF">N7468_007802</name>
</gene>
<evidence type="ECO:0000256" key="1">
    <source>
        <dbReference type="SAM" id="MobiDB-lite"/>
    </source>
</evidence>
<evidence type="ECO:0000256" key="2">
    <source>
        <dbReference type="SAM" id="SignalP"/>
    </source>
</evidence>
<evidence type="ECO:0000313" key="4">
    <source>
        <dbReference type="EMBL" id="KAJ5223260.1"/>
    </source>
</evidence>
<feature type="chain" id="PRO_5040870270" evidence="2">
    <location>
        <begin position="22"/>
        <end position="204"/>
    </location>
</feature>
<sequence length="204" mass="22287">MHQTWFTAACLGLLAIQPVLAAPTPPNIPSASTAKSELGSLTVADQGSSDGYSRDKFKHWIAQGHECDTRDLVLKRDGTGTQEGADCKITGTWVSPYDGAKWTDASDLQIDHLVPLSNAWKSGASSWTAAERQDFANDLNNPQLLPVTSSVNESKGDRGPEEWKPPLESFYCTYAEMWVKVKTTYKLTITADEKSALSEMLDSC</sequence>
<dbReference type="InterPro" id="IPR011089">
    <property type="entry name" value="GmrSD_C"/>
</dbReference>
<dbReference type="Proteomes" id="UP001150941">
    <property type="component" value="Unassembled WGS sequence"/>
</dbReference>
<dbReference type="PANTHER" id="PTHR24094">
    <property type="entry name" value="SECRETED PROTEIN"/>
    <property type="match status" value="1"/>
</dbReference>
<feature type="domain" description="GmrSD restriction endonucleases C-terminal" evidence="3">
    <location>
        <begin position="95"/>
        <end position="199"/>
    </location>
</feature>
<keyword evidence="5" id="KW-1185">Reference proteome</keyword>